<organism evidence="9 10">
    <name type="scientific">Stieleria bergensis</name>
    <dbReference type="NCBI Taxonomy" id="2528025"/>
    <lineage>
        <taxon>Bacteria</taxon>
        <taxon>Pseudomonadati</taxon>
        <taxon>Planctomycetota</taxon>
        <taxon>Planctomycetia</taxon>
        <taxon>Pirellulales</taxon>
        <taxon>Pirellulaceae</taxon>
        <taxon>Stieleria</taxon>
    </lineage>
</organism>
<dbReference type="InterPro" id="IPR023828">
    <property type="entry name" value="Peptidase_S8_Ser-AS"/>
</dbReference>
<dbReference type="PROSITE" id="PS00136">
    <property type="entry name" value="SUBTILASE_ASP"/>
    <property type="match status" value="1"/>
</dbReference>
<dbReference type="PRINTS" id="PR00723">
    <property type="entry name" value="SUBTILISIN"/>
</dbReference>
<evidence type="ECO:0000256" key="6">
    <source>
        <dbReference type="RuleBase" id="RU003355"/>
    </source>
</evidence>
<feature type="active site" description="Charge relay system" evidence="5">
    <location>
        <position position="483"/>
    </location>
</feature>
<protein>
    <submittedName>
        <fullName evidence="9">Subtilisin BL</fullName>
        <ecNumber evidence="9">3.4.21.62</ecNumber>
    </submittedName>
</protein>
<evidence type="ECO:0000256" key="5">
    <source>
        <dbReference type="PROSITE-ProRule" id="PRU01240"/>
    </source>
</evidence>
<dbReference type="InterPro" id="IPR051048">
    <property type="entry name" value="Peptidase_S8/S53_subtilisin"/>
</dbReference>
<dbReference type="PROSITE" id="PS51892">
    <property type="entry name" value="SUBTILASE"/>
    <property type="match status" value="1"/>
</dbReference>
<feature type="compositionally biased region" description="Pro residues" evidence="7">
    <location>
        <begin position="178"/>
        <end position="229"/>
    </location>
</feature>
<evidence type="ECO:0000259" key="8">
    <source>
        <dbReference type="Pfam" id="PF00082"/>
    </source>
</evidence>
<dbReference type="SUPFAM" id="SSF52743">
    <property type="entry name" value="Subtilisin-like"/>
    <property type="match status" value="1"/>
</dbReference>
<dbReference type="GO" id="GO:0004252">
    <property type="term" value="F:serine-type endopeptidase activity"/>
    <property type="evidence" value="ECO:0007669"/>
    <property type="project" value="UniProtKB-UniRule"/>
</dbReference>
<evidence type="ECO:0000256" key="3">
    <source>
        <dbReference type="ARBA" id="ARBA00022801"/>
    </source>
</evidence>
<keyword evidence="3 5" id="KW-0378">Hydrolase</keyword>
<dbReference type="InterPro" id="IPR015500">
    <property type="entry name" value="Peptidase_S8_subtilisin-rel"/>
</dbReference>
<dbReference type="PROSITE" id="PS00137">
    <property type="entry name" value="SUBTILASE_HIS"/>
    <property type="match status" value="1"/>
</dbReference>
<dbReference type="InterPro" id="IPR022398">
    <property type="entry name" value="Peptidase_S8_His-AS"/>
</dbReference>
<dbReference type="InterPro" id="IPR036852">
    <property type="entry name" value="Peptidase_S8/S53_dom_sf"/>
</dbReference>
<dbReference type="PANTHER" id="PTHR43399:SF4">
    <property type="entry name" value="CELL WALL-ASSOCIATED PROTEASE"/>
    <property type="match status" value="1"/>
</dbReference>
<dbReference type="GO" id="GO:0006508">
    <property type="term" value="P:proteolysis"/>
    <property type="evidence" value="ECO:0007669"/>
    <property type="project" value="UniProtKB-KW"/>
</dbReference>
<reference evidence="9 10" key="1">
    <citation type="submission" date="2019-02" db="EMBL/GenBank/DDBJ databases">
        <title>Deep-cultivation of Planctomycetes and their phenomic and genomic characterization uncovers novel biology.</title>
        <authorList>
            <person name="Wiegand S."/>
            <person name="Jogler M."/>
            <person name="Boedeker C."/>
            <person name="Pinto D."/>
            <person name="Vollmers J."/>
            <person name="Rivas-Marin E."/>
            <person name="Kohn T."/>
            <person name="Peeters S.H."/>
            <person name="Heuer A."/>
            <person name="Rast P."/>
            <person name="Oberbeckmann S."/>
            <person name="Bunk B."/>
            <person name="Jeske O."/>
            <person name="Meyerdierks A."/>
            <person name="Storesund J.E."/>
            <person name="Kallscheuer N."/>
            <person name="Luecker S."/>
            <person name="Lage O.M."/>
            <person name="Pohl T."/>
            <person name="Merkel B.J."/>
            <person name="Hornburger P."/>
            <person name="Mueller R.-W."/>
            <person name="Bruemmer F."/>
            <person name="Labrenz M."/>
            <person name="Spormann A.M."/>
            <person name="Op den Camp H."/>
            <person name="Overmann J."/>
            <person name="Amann R."/>
            <person name="Jetten M.S.M."/>
            <person name="Mascher T."/>
            <person name="Medema M.H."/>
            <person name="Devos D.P."/>
            <person name="Kaster A.-K."/>
            <person name="Ovreas L."/>
            <person name="Rohde M."/>
            <person name="Galperin M.Y."/>
            <person name="Jogler C."/>
        </authorList>
    </citation>
    <scope>NUCLEOTIDE SEQUENCE [LARGE SCALE GENOMIC DNA]</scope>
    <source>
        <strain evidence="9 10">SV_7m_r</strain>
    </source>
</reference>
<comment type="similarity">
    <text evidence="1 5 6">Belongs to the peptidase S8 family.</text>
</comment>
<feature type="domain" description="Peptidase S8/S53" evidence="8">
    <location>
        <begin position="260"/>
        <end position="516"/>
    </location>
</feature>
<keyword evidence="2 5" id="KW-0645">Protease</keyword>
<dbReference type="Proteomes" id="UP000315003">
    <property type="component" value="Chromosome"/>
</dbReference>
<dbReference type="PROSITE" id="PS00138">
    <property type="entry name" value="SUBTILASE_SER"/>
    <property type="match status" value="1"/>
</dbReference>
<dbReference type="AlphaFoldDB" id="A0A517SRS1"/>
<feature type="compositionally biased region" description="Low complexity" evidence="7">
    <location>
        <begin position="165"/>
        <end position="177"/>
    </location>
</feature>
<feature type="region of interest" description="Disordered" evidence="7">
    <location>
        <begin position="160"/>
        <end position="238"/>
    </location>
</feature>
<dbReference type="InterPro" id="IPR023827">
    <property type="entry name" value="Peptidase_S8_Asp-AS"/>
</dbReference>
<feature type="active site" description="Charge relay system" evidence="5">
    <location>
        <position position="324"/>
    </location>
</feature>
<evidence type="ECO:0000313" key="9">
    <source>
        <dbReference type="EMBL" id="QDT58832.1"/>
    </source>
</evidence>
<feature type="active site" description="Charge relay system" evidence="5">
    <location>
        <position position="269"/>
    </location>
</feature>
<keyword evidence="4 5" id="KW-0720">Serine protease</keyword>
<evidence type="ECO:0000256" key="7">
    <source>
        <dbReference type="SAM" id="MobiDB-lite"/>
    </source>
</evidence>
<evidence type="ECO:0000256" key="2">
    <source>
        <dbReference type="ARBA" id="ARBA00022670"/>
    </source>
</evidence>
<name>A0A517SRS1_9BACT</name>
<accession>A0A517SRS1</accession>
<proteinExistence type="inferred from homology"/>
<dbReference type="CDD" id="cd07473">
    <property type="entry name" value="Peptidases_S8_Subtilisin_like"/>
    <property type="match status" value="1"/>
</dbReference>
<evidence type="ECO:0000256" key="1">
    <source>
        <dbReference type="ARBA" id="ARBA00011073"/>
    </source>
</evidence>
<dbReference type="RefSeq" id="WP_419188175.1">
    <property type="nucleotide sequence ID" value="NZ_CP036272.1"/>
</dbReference>
<dbReference type="PANTHER" id="PTHR43399">
    <property type="entry name" value="SUBTILISIN-RELATED"/>
    <property type="match status" value="1"/>
</dbReference>
<dbReference type="EMBL" id="CP036272">
    <property type="protein sequence ID" value="QDT58832.1"/>
    <property type="molecule type" value="Genomic_DNA"/>
</dbReference>
<evidence type="ECO:0000256" key="4">
    <source>
        <dbReference type="ARBA" id="ARBA00022825"/>
    </source>
</evidence>
<keyword evidence="10" id="KW-1185">Reference proteome</keyword>
<dbReference type="Gene3D" id="3.40.50.200">
    <property type="entry name" value="Peptidase S8/S53 domain"/>
    <property type="match status" value="1"/>
</dbReference>
<dbReference type="Pfam" id="PF00082">
    <property type="entry name" value="Peptidase_S8"/>
    <property type="match status" value="1"/>
</dbReference>
<sequence>MLRALRIETMEQRRLLAADTLELTSLTEPRLVDDSSFLLSQPTLAAEASFQAAEHVDVGEVEKKIRIRGHVEPHDSVDVYQFNLERDAKLRLRLHRMQRNLDLVLTDTDGNVIAESHNSRRKREFIRLNVEAGSYLAWVVSTTPRSSRYKLEIFAKLSKAPSNDVPPADVPLADVPPADVPPADVPPADVPPADVPPADVPPADVPPADVPPADDPPADVPPADDPSPSPLAEVGPYGGADDWNLNQIGAPSAWAAGYTGEGVLVAVLDTGVDLDHPDLVDNIFVNTGEIAGNGIDDDGNGFTDDVHGFDFADNDPNPADLNGHGSHVAGTIAAMRNGVGPTGVAYDATILPVKILGQDGTGTAFGMAAGIHYSVSMGAQIINISVGGGFNSTIQSAISYAQSQGVLIVASAGNSYAAVPDYPAQYSRMFDNVISVGAYDSSVTMADFSNQVGGSGAVQVDAPGVNIYSTLTLDQLGYATGTSMASPHVTGLAALALSANPNLTGQQLRELIVAGVNGVATGSDSLGNASALQTVAYAAAGYIPSEQVAMTESTALATDGGVTASSVDEFHTRRRGRGFAAVERAAEKHFSKLENWLDRAVGRNASASHHALHDDVFGELQSLTEAERFAGTDDGLGAIVDQLVDAKRRLR</sequence>
<dbReference type="InterPro" id="IPR034204">
    <property type="entry name" value="PfSUB1-like_cat_dom"/>
</dbReference>
<evidence type="ECO:0000313" key="10">
    <source>
        <dbReference type="Proteomes" id="UP000315003"/>
    </source>
</evidence>
<dbReference type="EC" id="3.4.21.62" evidence="9"/>
<dbReference type="InterPro" id="IPR000209">
    <property type="entry name" value="Peptidase_S8/S53_dom"/>
</dbReference>
<gene>
    <name evidence="9" type="ORF">SV7mr_13330</name>
</gene>
<dbReference type="Gene3D" id="2.60.120.380">
    <property type="match status" value="1"/>
</dbReference>